<sequence length="235" mass="25387">MSISVEALTKVYGVQKAVDGISFTAQPGVLGFLGPNGAGKSTTMKILTGFIPQTSGTASVCGFDVAKQPLEVKRRIGYLPESNPLYTDMYVKESLGFVAGIHKIHEPAKRIADIIEQTGLGPEQHKKIGQLSKGYRQRVGLAQAMLHNPEVLILDEPTSGLDPNQLIGIRQLILDLGKTKTIVLSTHIMQEVEAVCSQVIIINKGTIVANDTLQQLRKNNGGKSLEEVFISLTNN</sequence>
<dbReference type="PANTHER" id="PTHR43335:SF4">
    <property type="entry name" value="ABC TRANSPORTER, ATP-BINDING PROTEIN"/>
    <property type="match status" value="1"/>
</dbReference>
<dbReference type="PROSITE" id="PS50893">
    <property type="entry name" value="ABC_TRANSPORTER_2"/>
    <property type="match status" value="1"/>
</dbReference>
<evidence type="ECO:0000259" key="5">
    <source>
        <dbReference type="PROSITE" id="PS50893"/>
    </source>
</evidence>
<evidence type="ECO:0000256" key="3">
    <source>
        <dbReference type="ARBA" id="ARBA00022741"/>
    </source>
</evidence>
<dbReference type="SUPFAM" id="SSF52540">
    <property type="entry name" value="P-loop containing nucleoside triphosphate hydrolases"/>
    <property type="match status" value="1"/>
</dbReference>
<dbReference type="Gene3D" id="3.40.50.300">
    <property type="entry name" value="P-loop containing nucleotide triphosphate hydrolases"/>
    <property type="match status" value="1"/>
</dbReference>
<dbReference type="InterPro" id="IPR003593">
    <property type="entry name" value="AAA+_ATPase"/>
</dbReference>
<dbReference type="RefSeq" id="WP_091173745.1">
    <property type="nucleotide sequence ID" value="NZ_FNCG01000017.1"/>
</dbReference>
<keyword evidence="2" id="KW-0813">Transport</keyword>
<keyword evidence="3" id="KW-0547">Nucleotide-binding</keyword>
<dbReference type="Proteomes" id="UP000199705">
    <property type="component" value="Unassembled WGS sequence"/>
</dbReference>
<dbReference type="InterPro" id="IPR003439">
    <property type="entry name" value="ABC_transporter-like_ATP-bd"/>
</dbReference>
<dbReference type="AlphaFoldDB" id="A0A1G8IK68"/>
<evidence type="ECO:0000313" key="6">
    <source>
        <dbReference type="EMBL" id="SDI19379.1"/>
    </source>
</evidence>
<evidence type="ECO:0000256" key="1">
    <source>
        <dbReference type="ARBA" id="ARBA00005417"/>
    </source>
</evidence>
<organism evidence="6 7">
    <name type="scientific">Mucilaginibacter gossypii</name>
    <dbReference type="NCBI Taxonomy" id="551996"/>
    <lineage>
        <taxon>Bacteria</taxon>
        <taxon>Pseudomonadati</taxon>
        <taxon>Bacteroidota</taxon>
        <taxon>Sphingobacteriia</taxon>
        <taxon>Sphingobacteriales</taxon>
        <taxon>Sphingobacteriaceae</taxon>
        <taxon>Mucilaginibacter</taxon>
    </lineage>
</organism>
<dbReference type="Pfam" id="PF00005">
    <property type="entry name" value="ABC_tran"/>
    <property type="match status" value="1"/>
</dbReference>
<dbReference type="GO" id="GO:0016887">
    <property type="term" value="F:ATP hydrolysis activity"/>
    <property type="evidence" value="ECO:0007669"/>
    <property type="project" value="InterPro"/>
</dbReference>
<dbReference type="GO" id="GO:0005524">
    <property type="term" value="F:ATP binding"/>
    <property type="evidence" value="ECO:0007669"/>
    <property type="project" value="UniProtKB-KW"/>
</dbReference>
<dbReference type="SMART" id="SM00382">
    <property type="entry name" value="AAA"/>
    <property type="match status" value="1"/>
</dbReference>
<dbReference type="EMBL" id="FNCG01000017">
    <property type="protein sequence ID" value="SDI19379.1"/>
    <property type="molecule type" value="Genomic_DNA"/>
</dbReference>
<keyword evidence="7" id="KW-1185">Reference proteome</keyword>
<evidence type="ECO:0000256" key="4">
    <source>
        <dbReference type="ARBA" id="ARBA00022840"/>
    </source>
</evidence>
<dbReference type="InterPro" id="IPR027417">
    <property type="entry name" value="P-loop_NTPase"/>
</dbReference>
<proteinExistence type="inferred from homology"/>
<comment type="similarity">
    <text evidence="1">Belongs to the ABC transporter superfamily.</text>
</comment>
<evidence type="ECO:0000313" key="7">
    <source>
        <dbReference type="Proteomes" id="UP000199705"/>
    </source>
</evidence>
<evidence type="ECO:0000256" key="2">
    <source>
        <dbReference type="ARBA" id="ARBA00022448"/>
    </source>
</evidence>
<protein>
    <submittedName>
        <fullName evidence="6">ABC-2 type transport system ATP-binding protein</fullName>
    </submittedName>
</protein>
<accession>A0A1G8IK68</accession>
<dbReference type="STRING" id="551996.SAMN05192573_11730"/>
<gene>
    <name evidence="6" type="ORF">SAMN05192573_11730</name>
</gene>
<name>A0A1G8IK68_9SPHI</name>
<reference evidence="7" key="1">
    <citation type="submission" date="2016-10" db="EMBL/GenBank/DDBJ databases">
        <authorList>
            <person name="Varghese N."/>
            <person name="Submissions S."/>
        </authorList>
    </citation>
    <scope>NUCLEOTIDE SEQUENCE [LARGE SCALE GENOMIC DNA]</scope>
    <source>
        <strain evidence="7">Gh-67</strain>
    </source>
</reference>
<dbReference type="PANTHER" id="PTHR43335">
    <property type="entry name" value="ABC TRANSPORTER, ATP-BINDING PROTEIN"/>
    <property type="match status" value="1"/>
</dbReference>
<feature type="domain" description="ABC transporter" evidence="5">
    <location>
        <begin position="3"/>
        <end position="229"/>
    </location>
</feature>
<keyword evidence="4 6" id="KW-0067">ATP-binding</keyword>